<dbReference type="Proteomes" id="UP000701801">
    <property type="component" value="Unassembled WGS sequence"/>
</dbReference>
<evidence type="ECO:0000313" key="2">
    <source>
        <dbReference type="EMBL" id="CAG8981669.1"/>
    </source>
</evidence>
<organism evidence="2 3">
    <name type="scientific">Hymenoscyphus albidus</name>
    <dbReference type="NCBI Taxonomy" id="595503"/>
    <lineage>
        <taxon>Eukaryota</taxon>
        <taxon>Fungi</taxon>
        <taxon>Dikarya</taxon>
        <taxon>Ascomycota</taxon>
        <taxon>Pezizomycotina</taxon>
        <taxon>Leotiomycetes</taxon>
        <taxon>Helotiales</taxon>
        <taxon>Helotiaceae</taxon>
        <taxon>Hymenoscyphus</taxon>
    </lineage>
</organism>
<name>A0A9N9M056_9HELO</name>
<sequence length="111" mass="13109">MISRRRRKAHLRKAQGRSKIHKQHKADKDLDFGKEQDKKNKREFKFLMMRKETKCMTFGICLEETPSSDAKNTTYQDTVASVLPSDPFWDIGQYPVWKLAEGTVNPRTTWY</sequence>
<dbReference type="AlphaFoldDB" id="A0A9N9M056"/>
<protein>
    <submittedName>
        <fullName evidence="2">Uncharacterized protein</fullName>
    </submittedName>
</protein>
<keyword evidence="3" id="KW-1185">Reference proteome</keyword>
<accession>A0A9N9M056</accession>
<proteinExistence type="predicted"/>
<reference evidence="2" key="1">
    <citation type="submission" date="2021-07" db="EMBL/GenBank/DDBJ databases">
        <authorList>
            <person name="Durling M."/>
        </authorList>
    </citation>
    <scope>NUCLEOTIDE SEQUENCE</scope>
</reference>
<feature type="compositionally biased region" description="Basic residues" evidence="1">
    <location>
        <begin position="1"/>
        <end position="25"/>
    </location>
</feature>
<gene>
    <name evidence="2" type="ORF">HYALB_00006540</name>
</gene>
<comment type="caution">
    <text evidence="2">The sequence shown here is derived from an EMBL/GenBank/DDBJ whole genome shotgun (WGS) entry which is preliminary data.</text>
</comment>
<evidence type="ECO:0000313" key="3">
    <source>
        <dbReference type="Proteomes" id="UP000701801"/>
    </source>
</evidence>
<dbReference type="EMBL" id="CAJVRM010000507">
    <property type="protein sequence ID" value="CAG8981669.1"/>
    <property type="molecule type" value="Genomic_DNA"/>
</dbReference>
<evidence type="ECO:0000256" key="1">
    <source>
        <dbReference type="SAM" id="MobiDB-lite"/>
    </source>
</evidence>
<feature type="region of interest" description="Disordered" evidence="1">
    <location>
        <begin position="1"/>
        <end position="34"/>
    </location>
</feature>